<sequence>MVIPTISSVYPDVHVDKPRMYWDYENYNIVWSDPEPYELVKKIGRGKYSEVFEAVDVRTNTTVVVKTLKPVKKKKIKREILILNNLKGGINIITMLDTVKDSLSKTPSLIFEYVDNTDFKIGRIVDTCLYCVGIHI</sequence>
<evidence type="ECO:0000313" key="11">
    <source>
        <dbReference type="EMBL" id="OAF68935.1"/>
    </source>
</evidence>
<gene>
    <name evidence="11" type="ORF">A3Q56_03315</name>
</gene>
<dbReference type="PANTHER" id="PTHR24054">
    <property type="entry name" value="CASEIN KINASE II SUBUNIT ALPHA"/>
    <property type="match status" value="1"/>
</dbReference>
<dbReference type="OrthoDB" id="10254671at2759"/>
<dbReference type="PROSITE" id="PS50011">
    <property type="entry name" value="PROTEIN_KINASE_DOM"/>
    <property type="match status" value="1"/>
</dbReference>
<name>A0A177B3T8_9BILA</name>
<dbReference type="InterPro" id="IPR000719">
    <property type="entry name" value="Prot_kinase_dom"/>
</dbReference>
<protein>
    <recommendedName>
        <fullName evidence="1">non-specific serine/threonine protein kinase</fullName>
        <ecNumber evidence="1">2.7.11.1</ecNumber>
    </recommendedName>
</protein>
<dbReference type="GO" id="GO:0005956">
    <property type="term" value="C:protein kinase CK2 complex"/>
    <property type="evidence" value="ECO:0007669"/>
    <property type="project" value="TreeGrafter"/>
</dbReference>
<dbReference type="InterPro" id="IPR017441">
    <property type="entry name" value="Protein_kinase_ATP_BS"/>
</dbReference>
<keyword evidence="6 9" id="KW-0067">ATP-binding</keyword>
<feature type="domain" description="Protein kinase" evidence="10">
    <location>
        <begin position="37"/>
        <end position="136"/>
    </location>
</feature>
<dbReference type="Proteomes" id="UP000078046">
    <property type="component" value="Unassembled WGS sequence"/>
</dbReference>
<keyword evidence="2" id="KW-0723">Serine/threonine-protein kinase</keyword>
<evidence type="ECO:0000256" key="7">
    <source>
        <dbReference type="ARBA" id="ARBA00047899"/>
    </source>
</evidence>
<evidence type="ECO:0000256" key="2">
    <source>
        <dbReference type="ARBA" id="ARBA00022527"/>
    </source>
</evidence>
<dbReference type="PROSITE" id="PS00107">
    <property type="entry name" value="PROTEIN_KINASE_ATP"/>
    <property type="match status" value="1"/>
</dbReference>
<evidence type="ECO:0000256" key="1">
    <source>
        <dbReference type="ARBA" id="ARBA00012513"/>
    </source>
</evidence>
<dbReference type="GO" id="GO:0005829">
    <property type="term" value="C:cytosol"/>
    <property type="evidence" value="ECO:0007669"/>
    <property type="project" value="TreeGrafter"/>
</dbReference>
<dbReference type="GO" id="GO:0051726">
    <property type="term" value="P:regulation of cell cycle"/>
    <property type="evidence" value="ECO:0007669"/>
    <property type="project" value="TreeGrafter"/>
</dbReference>
<evidence type="ECO:0000256" key="5">
    <source>
        <dbReference type="ARBA" id="ARBA00022777"/>
    </source>
</evidence>
<comment type="catalytic activity">
    <reaction evidence="8">
        <text>L-seryl-[protein] + ATP = O-phospho-L-seryl-[protein] + ADP + H(+)</text>
        <dbReference type="Rhea" id="RHEA:17989"/>
        <dbReference type="Rhea" id="RHEA-COMP:9863"/>
        <dbReference type="Rhea" id="RHEA-COMP:11604"/>
        <dbReference type="ChEBI" id="CHEBI:15378"/>
        <dbReference type="ChEBI" id="CHEBI:29999"/>
        <dbReference type="ChEBI" id="CHEBI:30616"/>
        <dbReference type="ChEBI" id="CHEBI:83421"/>
        <dbReference type="ChEBI" id="CHEBI:456216"/>
        <dbReference type="EC" id="2.7.11.1"/>
    </reaction>
</comment>
<keyword evidence="4 9" id="KW-0547">Nucleotide-binding</keyword>
<evidence type="ECO:0000313" key="12">
    <source>
        <dbReference type="Proteomes" id="UP000078046"/>
    </source>
</evidence>
<evidence type="ECO:0000256" key="9">
    <source>
        <dbReference type="PROSITE-ProRule" id="PRU10141"/>
    </source>
</evidence>
<dbReference type="GO" id="GO:0005524">
    <property type="term" value="F:ATP binding"/>
    <property type="evidence" value="ECO:0007669"/>
    <property type="project" value="UniProtKB-UniRule"/>
</dbReference>
<feature type="binding site" evidence="9">
    <location>
        <position position="66"/>
    </location>
    <ligand>
        <name>ATP</name>
        <dbReference type="ChEBI" id="CHEBI:30616"/>
    </ligand>
</feature>
<dbReference type="GO" id="GO:0005634">
    <property type="term" value="C:nucleus"/>
    <property type="evidence" value="ECO:0007669"/>
    <property type="project" value="TreeGrafter"/>
</dbReference>
<evidence type="ECO:0000256" key="8">
    <source>
        <dbReference type="ARBA" id="ARBA00048679"/>
    </source>
</evidence>
<reference evidence="11 12" key="1">
    <citation type="submission" date="2016-04" db="EMBL/GenBank/DDBJ databases">
        <title>The genome of Intoshia linei affirms orthonectids as highly simplified spiralians.</title>
        <authorList>
            <person name="Mikhailov K.V."/>
            <person name="Slusarev G.S."/>
            <person name="Nikitin M.A."/>
            <person name="Logacheva M.D."/>
            <person name="Penin A."/>
            <person name="Aleoshin V."/>
            <person name="Panchin Y.V."/>
        </authorList>
    </citation>
    <scope>NUCLEOTIDE SEQUENCE [LARGE SCALE GENOMIC DNA]</scope>
    <source>
        <strain evidence="11">Intl2013</strain>
        <tissue evidence="11">Whole animal</tissue>
    </source>
</reference>
<accession>A0A177B3T8</accession>
<evidence type="ECO:0000256" key="4">
    <source>
        <dbReference type="ARBA" id="ARBA00022741"/>
    </source>
</evidence>
<dbReference type="PANTHER" id="PTHR24054:SF0">
    <property type="entry name" value="CASEIN KINASE II SUBUNIT ALPHA"/>
    <property type="match status" value="1"/>
</dbReference>
<comment type="caution">
    <text evidence="11">The sequence shown here is derived from an EMBL/GenBank/DDBJ whole genome shotgun (WGS) entry which is preliminary data.</text>
</comment>
<evidence type="ECO:0000259" key="10">
    <source>
        <dbReference type="PROSITE" id="PS50011"/>
    </source>
</evidence>
<dbReference type="InterPro" id="IPR011009">
    <property type="entry name" value="Kinase-like_dom_sf"/>
</dbReference>
<keyword evidence="5" id="KW-0418">Kinase</keyword>
<keyword evidence="12" id="KW-1185">Reference proteome</keyword>
<dbReference type="GO" id="GO:0004674">
    <property type="term" value="F:protein serine/threonine kinase activity"/>
    <property type="evidence" value="ECO:0007669"/>
    <property type="project" value="UniProtKB-KW"/>
</dbReference>
<dbReference type="FunFam" id="3.30.200.20:FF:000088">
    <property type="entry name" value="Casein kinase II subunit alpha"/>
    <property type="match status" value="1"/>
</dbReference>
<dbReference type="EC" id="2.7.11.1" evidence="1"/>
<keyword evidence="3" id="KW-0808">Transferase</keyword>
<dbReference type="Pfam" id="PF00069">
    <property type="entry name" value="Pkinase"/>
    <property type="match status" value="1"/>
</dbReference>
<comment type="catalytic activity">
    <reaction evidence="7">
        <text>L-threonyl-[protein] + ATP = O-phospho-L-threonyl-[protein] + ADP + H(+)</text>
        <dbReference type="Rhea" id="RHEA:46608"/>
        <dbReference type="Rhea" id="RHEA-COMP:11060"/>
        <dbReference type="Rhea" id="RHEA-COMP:11605"/>
        <dbReference type="ChEBI" id="CHEBI:15378"/>
        <dbReference type="ChEBI" id="CHEBI:30013"/>
        <dbReference type="ChEBI" id="CHEBI:30616"/>
        <dbReference type="ChEBI" id="CHEBI:61977"/>
        <dbReference type="ChEBI" id="CHEBI:456216"/>
        <dbReference type="EC" id="2.7.11.1"/>
    </reaction>
</comment>
<organism evidence="11 12">
    <name type="scientific">Intoshia linei</name>
    <dbReference type="NCBI Taxonomy" id="1819745"/>
    <lineage>
        <taxon>Eukaryota</taxon>
        <taxon>Metazoa</taxon>
        <taxon>Spiralia</taxon>
        <taxon>Lophotrochozoa</taxon>
        <taxon>Mesozoa</taxon>
        <taxon>Orthonectida</taxon>
        <taxon>Rhopaluridae</taxon>
        <taxon>Intoshia</taxon>
    </lineage>
</organism>
<dbReference type="AlphaFoldDB" id="A0A177B3T8"/>
<evidence type="ECO:0000256" key="6">
    <source>
        <dbReference type="ARBA" id="ARBA00022840"/>
    </source>
</evidence>
<proteinExistence type="predicted"/>
<dbReference type="EMBL" id="LWCA01000361">
    <property type="protein sequence ID" value="OAF68935.1"/>
    <property type="molecule type" value="Genomic_DNA"/>
</dbReference>
<evidence type="ECO:0000256" key="3">
    <source>
        <dbReference type="ARBA" id="ARBA00022679"/>
    </source>
</evidence>
<dbReference type="InterPro" id="IPR045216">
    <property type="entry name" value="CK2_alpha"/>
</dbReference>
<dbReference type="Gene3D" id="3.30.200.20">
    <property type="entry name" value="Phosphorylase Kinase, domain 1"/>
    <property type="match status" value="1"/>
</dbReference>
<dbReference type="SUPFAM" id="SSF56112">
    <property type="entry name" value="Protein kinase-like (PK-like)"/>
    <property type="match status" value="1"/>
</dbReference>